<dbReference type="AlphaFoldDB" id="A0A9Q1ZDQ3"/>
<comment type="caution">
    <text evidence="1">The sequence shown here is derived from an EMBL/GenBank/DDBJ whole genome shotgun (WGS) entry which is preliminary data.</text>
</comment>
<gene>
    <name evidence="1" type="ORF">ADU74_03560</name>
</gene>
<reference evidence="1 2" key="1">
    <citation type="submission" date="2015-07" db="EMBL/GenBank/DDBJ databases">
        <title>Draft genome sequences of 17 French Clostridium botulinum group III.</title>
        <authorList>
            <person name="Woudstra C."/>
            <person name="Le Marechal C."/>
            <person name="Souillard R."/>
            <person name="Bayon-Auboyer M.-H."/>
            <person name="Dessouter D."/>
            <person name="Fach P."/>
        </authorList>
    </citation>
    <scope>NUCLEOTIDE SEQUENCE [LARGE SCALE GENOMIC DNA]</scope>
    <source>
        <strain evidence="1 2">12LNRI-CD</strain>
    </source>
</reference>
<accession>A0A9Q1ZDQ3</accession>
<name>A0A9Q1ZDQ3_CLOBO</name>
<dbReference type="Proteomes" id="UP000037540">
    <property type="component" value="Unassembled WGS sequence"/>
</dbReference>
<protein>
    <submittedName>
        <fullName evidence="1">Uncharacterized protein</fullName>
    </submittedName>
</protein>
<evidence type="ECO:0000313" key="1">
    <source>
        <dbReference type="EMBL" id="KOA89607.1"/>
    </source>
</evidence>
<organism evidence="1 2">
    <name type="scientific">Clostridium botulinum</name>
    <dbReference type="NCBI Taxonomy" id="1491"/>
    <lineage>
        <taxon>Bacteria</taxon>
        <taxon>Bacillati</taxon>
        <taxon>Bacillota</taxon>
        <taxon>Clostridia</taxon>
        <taxon>Eubacteriales</taxon>
        <taxon>Clostridiaceae</taxon>
        <taxon>Clostridium</taxon>
    </lineage>
</organism>
<evidence type="ECO:0000313" key="2">
    <source>
        <dbReference type="Proteomes" id="UP000037540"/>
    </source>
</evidence>
<dbReference type="EMBL" id="LGVR01000013">
    <property type="protein sequence ID" value="KOA89607.1"/>
    <property type="molecule type" value="Genomic_DNA"/>
</dbReference>
<proteinExistence type="predicted"/>
<sequence length="196" mass="22522">MNISAIIEESSNPLYKIPVFLSYAVPYNSLQTKFLETIINKIKCQLIFPRTLGRSDQYTETPIIPIKRMMLSNYGCLAMAFKRAYIPEAIVKPNSQQEQIINNFWTTSPYLQIEIAMSIQRGLPVMILVEDGVNTDGVFGGVLQQGATPYNIISFSLTDYESIEKFFESVFWRETFLDWVGKVRGFYNKETDPMIQ</sequence>
<dbReference type="RefSeq" id="WP_013725792.1">
    <property type="nucleotide sequence ID" value="NZ_LGVP01000063.1"/>
</dbReference>